<dbReference type="InterPro" id="IPR025419">
    <property type="entry name" value="DUF4142"/>
</dbReference>
<evidence type="ECO:0000313" key="4">
    <source>
        <dbReference type="Proteomes" id="UP000234341"/>
    </source>
</evidence>
<reference evidence="3 4" key="1">
    <citation type="submission" date="2017-12" db="EMBL/GenBank/DDBJ databases">
        <title>Genome sequence of the active heterotrophic nitrifier-denitrifier, Cupriavidus pauculus UM1.</title>
        <authorList>
            <person name="Putonti C."/>
            <person name="Castignetti D."/>
        </authorList>
    </citation>
    <scope>NUCLEOTIDE SEQUENCE [LARGE SCALE GENOMIC DNA]</scope>
    <source>
        <strain evidence="3 4">UM1</strain>
    </source>
</reference>
<protein>
    <recommendedName>
        <fullName evidence="2">DUF4142 domain-containing protein</fullName>
    </recommendedName>
</protein>
<name>A0A2N5CEH9_9BURK</name>
<evidence type="ECO:0000256" key="1">
    <source>
        <dbReference type="SAM" id="SignalP"/>
    </source>
</evidence>
<dbReference type="Proteomes" id="UP000234341">
    <property type="component" value="Unassembled WGS sequence"/>
</dbReference>
<sequence>MPERIERSCNRDRTSQRMSRRWPLHVVAIAMACCGAAGVSLAPAAPPVADAPLAPTPPKPAKPPATSLSTDDLRFVDEAQMTTHLEISAGEMALEVSRDPKIHAFARQMVEDHKEALGALRGIAADKGITPQDRVPEAPELTRLKSLKADEFDQAYIRTIGIDAHEQAVLLFQNQSTRGKDPALRAFASRLLPALREHLKQARAMDQRVTAGR</sequence>
<dbReference type="Gene3D" id="1.20.1260.10">
    <property type="match status" value="1"/>
</dbReference>
<feature type="domain" description="DUF4142" evidence="2">
    <location>
        <begin position="71"/>
        <end position="205"/>
    </location>
</feature>
<feature type="chain" id="PRO_5014710676" description="DUF4142 domain-containing protein" evidence="1">
    <location>
        <begin position="45"/>
        <end position="213"/>
    </location>
</feature>
<proteinExistence type="predicted"/>
<evidence type="ECO:0000313" key="3">
    <source>
        <dbReference type="EMBL" id="PLQ00582.1"/>
    </source>
</evidence>
<dbReference type="PROSITE" id="PS51257">
    <property type="entry name" value="PROKAR_LIPOPROTEIN"/>
    <property type="match status" value="1"/>
</dbReference>
<dbReference type="RefSeq" id="WP_101681151.1">
    <property type="nucleotide sequence ID" value="NZ_PJRP01000003.1"/>
</dbReference>
<dbReference type="Pfam" id="PF13628">
    <property type="entry name" value="DUF4142"/>
    <property type="match status" value="1"/>
</dbReference>
<dbReference type="InterPro" id="IPR012347">
    <property type="entry name" value="Ferritin-like"/>
</dbReference>
<dbReference type="AlphaFoldDB" id="A0A2N5CEH9"/>
<gene>
    <name evidence="3" type="ORF">CYJ10_08900</name>
</gene>
<evidence type="ECO:0000259" key="2">
    <source>
        <dbReference type="Pfam" id="PF13628"/>
    </source>
</evidence>
<organism evidence="3 4">
    <name type="scientific">Cupriavidus pauculus</name>
    <dbReference type="NCBI Taxonomy" id="82633"/>
    <lineage>
        <taxon>Bacteria</taxon>
        <taxon>Pseudomonadati</taxon>
        <taxon>Pseudomonadota</taxon>
        <taxon>Betaproteobacteria</taxon>
        <taxon>Burkholderiales</taxon>
        <taxon>Burkholderiaceae</taxon>
        <taxon>Cupriavidus</taxon>
    </lineage>
</organism>
<dbReference type="EMBL" id="PJRP01000003">
    <property type="protein sequence ID" value="PLQ00582.1"/>
    <property type="molecule type" value="Genomic_DNA"/>
</dbReference>
<dbReference type="PANTHER" id="PTHR38593:SF1">
    <property type="entry name" value="BLR2558 PROTEIN"/>
    <property type="match status" value="1"/>
</dbReference>
<keyword evidence="1" id="KW-0732">Signal</keyword>
<dbReference type="PANTHER" id="PTHR38593">
    <property type="entry name" value="BLR2558 PROTEIN"/>
    <property type="match status" value="1"/>
</dbReference>
<dbReference type="OrthoDB" id="118677at2"/>
<feature type="signal peptide" evidence="1">
    <location>
        <begin position="1"/>
        <end position="44"/>
    </location>
</feature>
<accession>A0A2N5CEH9</accession>
<comment type="caution">
    <text evidence="3">The sequence shown here is derived from an EMBL/GenBank/DDBJ whole genome shotgun (WGS) entry which is preliminary data.</text>
</comment>